<dbReference type="SMART" id="SM00220">
    <property type="entry name" value="S_TKc"/>
    <property type="match status" value="1"/>
</dbReference>
<dbReference type="Gene3D" id="1.10.510.10">
    <property type="entry name" value="Transferase(Phosphotransferase) domain 1"/>
    <property type="match status" value="1"/>
</dbReference>
<dbReference type="AlphaFoldDB" id="W0BD08"/>
<evidence type="ECO:0000313" key="3">
    <source>
        <dbReference type="Proteomes" id="UP000018838"/>
    </source>
</evidence>
<reference evidence="2 3" key="1">
    <citation type="journal article" date="2013" name="Int. J. Med. Microbiol.">
        <title>Legionella oakridgensis ATCC 33761 genome sequence and phenotypic characterization reveals its replication capacity in amoebae.</title>
        <authorList>
            <person name="Brzuszkiewicz E."/>
            <person name="Schulz T."/>
            <person name="Rydzewski K."/>
            <person name="Daniel R."/>
            <person name="Gillmaier N."/>
            <person name="Dittmann C."/>
            <person name="Holland G."/>
            <person name="Schunder E."/>
            <person name="Lautner M."/>
            <person name="Eisenreich W."/>
            <person name="Luck C."/>
            <person name="Heuner K."/>
        </authorList>
    </citation>
    <scope>NUCLEOTIDE SEQUENCE [LARGE SCALE GENOMIC DNA]</scope>
    <source>
        <strain>OR-10</strain>
        <strain evidence="3">ATCC 33761</strain>
    </source>
</reference>
<dbReference type="RefSeq" id="WP_025386695.1">
    <property type="nucleotide sequence ID" value="NZ_CP004006.1"/>
</dbReference>
<keyword evidence="2" id="KW-0418">Kinase</keyword>
<dbReference type="InterPro" id="IPR000719">
    <property type="entry name" value="Prot_kinase_dom"/>
</dbReference>
<keyword evidence="3" id="KW-1185">Reference proteome</keyword>
<dbReference type="GO" id="GO:0004672">
    <property type="term" value="F:protein kinase activity"/>
    <property type="evidence" value="ECO:0007669"/>
    <property type="project" value="InterPro"/>
</dbReference>
<dbReference type="HOGENOM" id="CLU_279487_0_0_6"/>
<keyword evidence="2" id="KW-0808">Transferase</keyword>
<dbReference type="SUPFAM" id="SSF56112">
    <property type="entry name" value="Protein kinase-like (PK-like)"/>
    <property type="match status" value="1"/>
</dbReference>
<dbReference type="KEGG" id="lok:Loa_02880"/>
<name>W0BD08_9GAMM</name>
<proteinExistence type="predicted"/>
<dbReference type="STRING" id="1268635.Loa_02880"/>
<feature type="domain" description="Protein kinase" evidence="1">
    <location>
        <begin position="271"/>
        <end position="538"/>
    </location>
</feature>
<evidence type="ECO:0000313" key="2">
    <source>
        <dbReference type="EMBL" id="AHE68408.1"/>
    </source>
</evidence>
<dbReference type="PROSITE" id="PS50011">
    <property type="entry name" value="PROTEIN_KINASE_DOM"/>
    <property type="match status" value="1"/>
</dbReference>
<accession>W0BD08</accession>
<protein>
    <submittedName>
        <fullName evidence="2">Protein kinase domain protein</fullName>
    </submittedName>
</protein>
<dbReference type="EMBL" id="CP004006">
    <property type="protein sequence ID" value="AHE68408.1"/>
    <property type="molecule type" value="Genomic_DNA"/>
</dbReference>
<evidence type="ECO:0000259" key="1">
    <source>
        <dbReference type="PROSITE" id="PS50011"/>
    </source>
</evidence>
<dbReference type="InterPro" id="IPR011009">
    <property type="entry name" value="Kinase-like_dom_sf"/>
</dbReference>
<dbReference type="PATRIC" id="fig|1268635.3.peg.2957"/>
<dbReference type="Proteomes" id="UP000018838">
    <property type="component" value="Chromosome"/>
</dbReference>
<gene>
    <name evidence="2" type="ORF">Loa_02880</name>
</gene>
<dbReference type="GO" id="GO:0005524">
    <property type="term" value="F:ATP binding"/>
    <property type="evidence" value="ECO:0007669"/>
    <property type="project" value="InterPro"/>
</dbReference>
<dbReference type="eggNOG" id="COG0515">
    <property type="taxonomic scope" value="Bacteria"/>
</dbReference>
<organism evidence="2 3">
    <name type="scientific">Legionella oakridgensis ATCC 33761 = DSM 21215</name>
    <dbReference type="NCBI Taxonomy" id="1268635"/>
    <lineage>
        <taxon>Bacteria</taxon>
        <taxon>Pseudomonadati</taxon>
        <taxon>Pseudomonadota</taxon>
        <taxon>Gammaproteobacteria</taxon>
        <taxon>Legionellales</taxon>
        <taxon>Legionellaceae</taxon>
        <taxon>Legionella</taxon>
    </lineage>
</organism>
<sequence length="1127" mass="127440">MLNKLDTLSNPQHSQDIEDINLKIAQINALIDNYNRADIHKKPELLIEIQQAHRLLDVSIRIMTFIEAGDDSEVEYINKLHQTFIDAMKNEFRALGAPSFQDAAINAWEIEHIKSDAPIPSPTHFAKMTRPGFWARLSGASTSTAATTVIRLLGDINQSSIKENTKENYQKLTEIKRSIRDLLANEQISASDEEHLRQIITTINGRIFDILENNPVLKREIIPPHPLIANQLAAAGHDILLELTEYLAKTGEFDAEEFHRKFDDKFPGLEAYTIRYLGGGNSQNYLLEDPISQETYVLKITPTLGNNRQTSERLRHTEVGHNMARVYASREQLRSDDMYRVFSLELTEFCAQGDVLAYGIKMDTPEKKIASAWSIYDQMADILLHFGANNALFPDMKPTNFLITEDGKLMIADTKSFIDTTAGVFDRDGEQFNRERMQSQYYMYTPGFTPPELEEGESISKVDKHHAYLLGFSLYLYLTDQDISAIPNPPNPDFFSFNHPIFQTPKGQQYQQLLTGLLNQDPEERFSLREAKQRLDVIQHGIKVEQSPFKSKTEAYFYAIHHLMGLQQKYSSPLLAKAIDDLKILLENHEQNPKIAAKLLTFVAESLSERLEPQEMEDLQNIAHAISSSAYHQTLQEKHENPLARRFESQMQIELLQHPTTAMMTSVGKVSQGLLNVFAQMEEQGMQEELDAFAASLTSGKNQTGFGSQPEEIDYRRVKEILTANDPKDLNQILFIQFLFAQKYMRTLPESIQAPNKGMPTGTLRQIIVEYNDGEFKDNPAAFFDEMDVDKLRLISDVKIYGSALYTAESGRGRKGSLPEVQSSQMGVMLAGQSEEGLPVDPSSWTPDAKYQEANLDSIYVRDLIENDAVYAAGPSGMTSLFLNMMEMYGNLPDVHEKQHYFAAVSAYMVSGGLHSLHEVLGPAQYALDLIPGYAVTPPQKEAIAPPPNFHQFYQQQMDIDPEFRERYQQGWDKLMAAYAREQPLHVHRPIAAIDPTSVVQQVAAKEAMAIRDTKLTSAKAADRLVDILNKAATEYSEHITQTSPIRNRIGIIHTHGEAGIERAINLVEQARTESTLGGVMQQIHLNFSESKAKSYSFISFLFNELKKTQNSSHLLIKIMRQTTSCI</sequence>